<keyword evidence="8" id="KW-1185">Reference proteome</keyword>
<dbReference type="KEGG" id="qsa:O6P43_005615"/>
<dbReference type="AlphaFoldDB" id="A0AAD7Q6E7"/>
<reference evidence="7" key="1">
    <citation type="journal article" date="2023" name="Science">
        <title>Elucidation of the pathway for biosynthesis of saponin adjuvants from the soapbark tree.</title>
        <authorList>
            <person name="Reed J."/>
            <person name="Orme A."/>
            <person name="El-Demerdash A."/>
            <person name="Owen C."/>
            <person name="Martin L.B.B."/>
            <person name="Misra R.C."/>
            <person name="Kikuchi S."/>
            <person name="Rejzek M."/>
            <person name="Martin A.C."/>
            <person name="Harkess A."/>
            <person name="Leebens-Mack J."/>
            <person name="Louveau T."/>
            <person name="Stephenson M.J."/>
            <person name="Osbourn A."/>
        </authorList>
    </citation>
    <scope>NUCLEOTIDE SEQUENCE</scope>
    <source>
        <strain evidence="7">S10</strain>
    </source>
</reference>
<dbReference type="PANTHER" id="PTHR12565">
    <property type="entry name" value="STEROL REGULATORY ELEMENT-BINDING PROTEIN"/>
    <property type="match status" value="1"/>
</dbReference>
<evidence type="ECO:0000256" key="2">
    <source>
        <dbReference type="ARBA" id="ARBA00023015"/>
    </source>
</evidence>
<evidence type="ECO:0000256" key="3">
    <source>
        <dbReference type="ARBA" id="ARBA00023163"/>
    </source>
</evidence>
<evidence type="ECO:0000256" key="1">
    <source>
        <dbReference type="ARBA" id="ARBA00004123"/>
    </source>
</evidence>
<dbReference type="GO" id="GO:0003700">
    <property type="term" value="F:DNA-binding transcription factor activity"/>
    <property type="evidence" value="ECO:0007669"/>
    <property type="project" value="TreeGrafter"/>
</dbReference>
<dbReference type="PANTHER" id="PTHR12565:SF354">
    <property type="entry name" value="BHLH DOMAIN-CONTAINING PROTEIN"/>
    <property type="match status" value="1"/>
</dbReference>
<dbReference type="InterPro" id="IPR024097">
    <property type="entry name" value="bHLH_ZIP_TF"/>
</dbReference>
<feature type="compositionally biased region" description="Basic and acidic residues" evidence="5">
    <location>
        <begin position="93"/>
        <end position="106"/>
    </location>
</feature>
<gene>
    <name evidence="7" type="ORF">O6P43_005615</name>
</gene>
<keyword evidence="4" id="KW-0539">Nucleus</keyword>
<evidence type="ECO:0000256" key="5">
    <source>
        <dbReference type="SAM" id="MobiDB-lite"/>
    </source>
</evidence>
<evidence type="ECO:0000313" key="7">
    <source>
        <dbReference type="EMBL" id="KAJ7975740.1"/>
    </source>
</evidence>
<dbReference type="PROSITE" id="PS50888">
    <property type="entry name" value="BHLH"/>
    <property type="match status" value="1"/>
</dbReference>
<feature type="region of interest" description="Disordered" evidence="5">
    <location>
        <begin position="93"/>
        <end position="156"/>
    </location>
</feature>
<keyword evidence="2" id="KW-0805">Transcription regulation</keyword>
<name>A0AAD7Q6E7_QUISA</name>
<dbReference type="EMBL" id="JARAOO010000003">
    <property type="protein sequence ID" value="KAJ7975740.1"/>
    <property type="molecule type" value="Genomic_DNA"/>
</dbReference>
<comment type="caution">
    <text evidence="7">The sequence shown here is derived from an EMBL/GenBank/DDBJ whole genome shotgun (WGS) entry which is preliminary data.</text>
</comment>
<sequence length="275" mass="31210">MEFRKDLQCYNLPALSSEMGINMGLIDQFSELHPSTLSQFSRTQFTSEDIFGHYHQIEPQCLADDHLGHNLPSTSNSNYCPNELPIVDTITSRRDSTCHESKRPEMKPPSPSSPGNLFSTAFGDETSKQNHCPKNKNILLGKRKKKGKEKEGKEPNEVIHVRARRGQATDSHSLAEMVRRQKINNKLRCLKEIIPGCHKAMGMTVMLDEIINYVHSLQNQVEFLSAELAAACSYDQNLDARITTSKEQGKILHEVQDMAKWMGEQHTYVGEHNYL</sequence>
<evidence type="ECO:0000259" key="6">
    <source>
        <dbReference type="PROSITE" id="PS50888"/>
    </source>
</evidence>
<protein>
    <submittedName>
        <fullName evidence="7">Transcription factor</fullName>
    </submittedName>
</protein>
<dbReference type="Pfam" id="PF00010">
    <property type="entry name" value="HLH"/>
    <property type="match status" value="1"/>
</dbReference>
<dbReference type="GO" id="GO:0046983">
    <property type="term" value="F:protein dimerization activity"/>
    <property type="evidence" value="ECO:0007669"/>
    <property type="project" value="InterPro"/>
</dbReference>
<dbReference type="GO" id="GO:0005634">
    <property type="term" value="C:nucleus"/>
    <property type="evidence" value="ECO:0007669"/>
    <property type="project" value="UniProtKB-SubCell"/>
</dbReference>
<proteinExistence type="predicted"/>
<organism evidence="7 8">
    <name type="scientific">Quillaja saponaria</name>
    <name type="common">Soap bark tree</name>
    <dbReference type="NCBI Taxonomy" id="32244"/>
    <lineage>
        <taxon>Eukaryota</taxon>
        <taxon>Viridiplantae</taxon>
        <taxon>Streptophyta</taxon>
        <taxon>Embryophyta</taxon>
        <taxon>Tracheophyta</taxon>
        <taxon>Spermatophyta</taxon>
        <taxon>Magnoliopsida</taxon>
        <taxon>eudicotyledons</taxon>
        <taxon>Gunneridae</taxon>
        <taxon>Pentapetalae</taxon>
        <taxon>rosids</taxon>
        <taxon>fabids</taxon>
        <taxon>Fabales</taxon>
        <taxon>Quillajaceae</taxon>
        <taxon>Quillaja</taxon>
    </lineage>
</organism>
<accession>A0AAD7Q6E7</accession>
<dbReference type="InterPro" id="IPR036638">
    <property type="entry name" value="HLH_DNA-bd_sf"/>
</dbReference>
<dbReference type="SUPFAM" id="SSF47459">
    <property type="entry name" value="HLH, helix-loop-helix DNA-binding domain"/>
    <property type="match status" value="1"/>
</dbReference>
<dbReference type="Proteomes" id="UP001163823">
    <property type="component" value="Chromosome 3"/>
</dbReference>
<dbReference type="Gene3D" id="4.10.280.10">
    <property type="entry name" value="Helix-loop-helix DNA-binding domain"/>
    <property type="match status" value="1"/>
</dbReference>
<comment type="subcellular location">
    <subcellularLocation>
        <location evidence="1">Nucleus</location>
    </subcellularLocation>
</comment>
<keyword evidence="3" id="KW-0804">Transcription</keyword>
<evidence type="ECO:0000256" key="4">
    <source>
        <dbReference type="ARBA" id="ARBA00023242"/>
    </source>
</evidence>
<feature type="domain" description="BHLH" evidence="6">
    <location>
        <begin position="167"/>
        <end position="217"/>
    </location>
</feature>
<dbReference type="SMART" id="SM00353">
    <property type="entry name" value="HLH"/>
    <property type="match status" value="1"/>
</dbReference>
<dbReference type="InterPro" id="IPR011598">
    <property type="entry name" value="bHLH_dom"/>
</dbReference>
<evidence type="ECO:0000313" key="8">
    <source>
        <dbReference type="Proteomes" id="UP001163823"/>
    </source>
</evidence>